<dbReference type="PROSITE" id="PS50077">
    <property type="entry name" value="HEAT_REPEAT"/>
    <property type="match status" value="1"/>
</dbReference>
<dbReference type="Proteomes" id="UP001642464">
    <property type="component" value="Unassembled WGS sequence"/>
</dbReference>
<feature type="repeat" description="ANK" evidence="3">
    <location>
        <begin position="619"/>
        <end position="651"/>
    </location>
</feature>
<dbReference type="EMBL" id="CAXAMM010038995">
    <property type="protein sequence ID" value="CAK9082760.1"/>
    <property type="molecule type" value="Genomic_DNA"/>
</dbReference>
<dbReference type="SUPFAM" id="SSF48403">
    <property type="entry name" value="Ankyrin repeat"/>
    <property type="match status" value="1"/>
</dbReference>
<evidence type="ECO:0000256" key="4">
    <source>
        <dbReference type="PROSITE-ProRule" id="PRU00103"/>
    </source>
</evidence>
<feature type="repeat" description="HEAT" evidence="4">
    <location>
        <begin position="325"/>
        <end position="361"/>
    </location>
</feature>
<comment type="caution">
    <text evidence="6">The sequence shown here is derived from an EMBL/GenBank/DDBJ whole genome shotgun (WGS) entry which is preliminary data.</text>
</comment>
<keyword evidence="1" id="KW-0677">Repeat</keyword>
<dbReference type="InterPro" id="IPR000357">
    <property type="entry name" value="HEAT"/>
</dbReference>
<dbReference type="InterPro" id="IPR021133">
    <property type="entry name" value="HEAT_type_2"/>
</dbReference>
<dbReference type="InterPro" id="IPR011989">
    <property type="entry name" value="ARM-like"/>
</dbReference>
<dbReference type="InterPro" id="IPR002110">
    <property type="entry name" value="Ankyrin_rpt"/>
</dbReference>
<feature type="repeat" description="ANK" evidence="3">
    <location>
        <begin position="687"/>
        <end position="719"/>
    </location>
</feature>
<dbReference type="Gene3D" id="1.25.40.20">
    <property type="entry name" value="Ankyrin repeat-containing domain"/>
    <property type="match status" value="1"/>
</dbReference>
<evidence type="ECO:0000256" key="5">
    <source>
        <dbReference type="SAM" id="MobiDB-lite"/>
    </source>
</evidence>
<keyword evidence="3" id="KW-0040">ANK repeat</keyword>
<dbReference type="Gene3D" id="1.25.10.10">
    <property type="entry name" value="Leucine-rich Repeat Variant"/>
    <property type="match status" value="5"/>
</dbReference>
<dbReference type="Pfam" id="PF13646">
    <property type="entry name" value="HEAT_2"/>
    <property type="match status" value="2"/>
</dbReference>
<evidence type="ECO:0000256" key="3">
    <source>
        <dbReference type="PROSITE-ProRule" id="PRU00023"/>
    </source>
</evidence>
<dbReference type="Pfam" id="PF02985">
    <property type="entry name" value="HEAT"/>
    <property type="match status" value="1"/>
</dbReference>
<dbReference type="PANTHER" id="PTHR12697:SF5">
    <property type="entry name" value="DEOXYHYPUSINE HYDROXYLASE"/>
    <property type="match status" value="1"/>
</dbReference>
<dbReference type="PROSITE" id="PS50297">
    <property type="entry name" value="ANK_REP_REGION"/>
    <property type="match status" value="3"/>
</dbReference>
<sequence>MDKLTKFVKEQSLQRSERSARAEEQVQWLVELGGRGPKAAADFGFASQVANLTKDHNDEVAAAALRTLGDFGPEGAKHMGAVASGLNRSPEVCIAAAVALAEFGPQALGYGDTLAMCLERTRDENAKAAVLAALGAVGAEQHAGLCAKYLEDSSVAVSAAACQALGRLGSAGAADAPRIAEKLADPSKRFAAVTALGYLGTETVKRNMSQIVSCLKDKDSLTRQAAATTLGVASDAVLAGGDATSIVALLKDPNPGTRCAAALALGKLGAVSSAAEVAELLGDNAEDASESHLTVGGGALRSAAALRRPKCAALASLGLMKSEKHLPLLSGALRDKSYEVRLSALEALMQVGHAAAKYSTSIMSVMEDDVYLVRLKACQTIAAIGATDVMDNLPDLFQDEAPSVRQAALDALATNSDIGKKYSSQVFKCITDEYGCVRAAAMRCLASMESVGQCYASTIAGELSSQDPESRAAACETLGKLGDYGAAFTEEMEVCQHDEIPMVREAAAHALVKLGAKAGARGIENGAFNRVFHIFPSMVKQVQTCLLNAGELLYLPSQWRHGTCNVGDFSAGIGYIGAIDHLPKVTWLAAVDDLSGLKAELQDKDKDEVVEALMVKDRDGKQPLHWAAHRGHQRMVRELLKMRAFHGALDRHGARPVHLAAFEGHEKALRQLLEVETRKSAMARTEGGAEPLHLAATKGHTSVAKLLLRKRASPSARDNKGAEPLHMAAYEGHTAMVDLLLAAGAAADAGADDGTDPAKLAWKRKHKDLAHKLNDAIPKKPASSRKTLGPLHEEF</sequence>
<dbReference type="InterPro" id="IPR016024">
    <property type="entry name" value="ARM-type_fold"/>
</dbReference>
<dbReference type="SMART" id="SM00567">
    <property type="entry name" value="EZ_HEAT"/>
    <property type="match status" value="5"/>
</dbReference>
<name>A0ABP0Q6W9_9DINO</name>
<proteinExistence type="predicted"/>
<accession>A0ABP0Q6W9</accession>
<reference evidence="6 7" key="1">
    <citation type="submission" date="2024-02" db="EMBL/GenBank/DDBJ databases">
        <authorList>
            <person name="Chen Y."/>
            <person name="Shah S."/>
            <person name="Dougan E. K."/>
            <person name="Thang M."/>
            <person name="Chan C."/>
        </authorList>
    </citation>
    <scope>NUCLEOTIDE SEQUENCE [LARGE SCALE GENOMIC DNA]</scope>
</reference>
<organism evidence="6 7">
    <name type="scientific">Durusdinium trenchii</name>
    <dbReference type="NCBI Taxonomy" id="1381693"/>
    <lineage>
        <taxon>Eukaryota</taxon>
        <taxon>Sar</taxon>
        <taxon>Alveolata</taxon>
        <taxon>Dinophyceae</taxon>
        <taxon>Suessiales</taxon>
        <taxon>Symbiodiniaceae</taxon>
        <taxon>Durusdinium</taxon>
    </lineage>
</organism>
<evidence type="ECO:0000256" key="1">
    <source>
        <dbReference type="ARBA" id="ARBA00022737"/>
    </source>
</evidence>
<dbReference type="PANTHER" id="PTHR12697">
    <property type="entry name" value="PBS LYASE HEAT-LIKE PROTEIN"/>
    <property type="match status" value="1"/>
</dbReference>
<evidence type="ECO:0000313" key="7">
    <source>
        <dbReference type="Proteomes" id="UP001642464"/>
    </source>
</evidence>
<protein>
    <submittedName>
        <fullName evidence="6">Ankyrin-3 (ANK-3) (Ankyrin-G)</fullName>
    </submittedName>
</protein>
<gene>
    <name evidence="6" type="ORF">SCF082_LOCUS39316</name>
</gene>
<feature type="region of interest" description="Disordered" evidence="5">
    <location>
        <begin position="771"/>
        <end position="795"/>
    </location>
</feature>
<evidence type="ECO:0000313" key="6">
    <source>
        <dbReference type="EMBL" id="CAK9082760.1"/>
    </source>
</evidence>
<comment type="function">
    <text evidence="2">Catalyzes the hydroxylation of the N(6)-(4-aminobutyl)-L-lysine intermediate produced by deoxyhypusine synthase/DHPS on a critical lysine of the eukaryotic translation initiation factor 5A/eIF-5A. This is the second step of the post-translational modification of that lysine into an unusual amino acid residue named hypusine. Hypusination is unique to mature eIF-5A factor and is essential for its function.</text>
</comment>
<dbReference type="SUPFAM" id="SSF48371">
    <property type="entry name" value="ARM repeat"/>
    <property type="match status" value="1"/>
</dbReference>
<evidence type="ECO:0000256" key="2">
    <source>
        <dbReference type="ARBA" id="ARBA00045876"/>
    </source>
</evidence>
<dbReference type="PROSITE" id="PS50088">
    <property type="entry name" value="ANK_REPEAT"/>
    <property type="match status" value="3"/>
</dbReference>
<feature type="repeat" description="ANK" evidence="3">
    <location>
        <begin position="720"/>
        <end position="752"/>
    </location>
</feature>
<dbReference type="Pfam" id="PF12796">
    <property type="entry name" value="Ank_2"/>
    <property type="match status" value="2"/>
</dbReference>
<keyword evidence="7" id="KW-1185">Reference proteome</keyword>
<dbReference type="SMART" id="SM00248">
    <property type="entry name" value="ANK"/>
    <property type="match status" value="4"/>
</dbReference>
<dbReference type="InterPro" id="IPR036770">
    <property type="entry name" value="Ankyrin_rpt-contain_sf"/>
</dbReference>
<dbReference type="InterPro" id="IPR004155">
    <property type="entry name" value="PBS_lyase_HEAT"/>
</dbReference>